<organism evidence="5 6">
    <name type="scientific">Actinomadura alba</name>
    <dbReference type="NCBI Taxonomy" id="406431"/>
    <lineage>
        <taxon>Bacteria</taxon>
        <taxon>Bacillati</taxon>
        <taxon>Actinomycetota</taxon>
        <taxon>Actinomycetes</taxon>
        <taxon>Streptosporangiales</taxon>
        <taxon>Thermomonosporaceae</taxon>
        <taxon>Actinomadura</taxon>
    </lineage>
</organism>
<dbReference type="InterPro" id="IPR036388">
    <property type="entry name" value="WH-like_DNA-bd_sf"/>
</dbReference>
<evidence type="ECO:0000256" key="2">
    <source>
        <dbReference type="ARBA" id="ARBA00023125"/>
    </source>
</evidence>
<dbReference type="RefSeq" id="WP_187247919.1">
    <property type="nucleotide sequence ID" value="NZ_BAAAOK010000066.1"/>
</dbReference>
<feature type="domain" description="HTH gntR-type" evidence="4">
    <location>
        <begin position="11"/>
        <end position="79"/>
    </location>
</feature>
<keyword evidence="3" id="KW-0804">Transcription</keyword>
<dbReference type="Gene3D" id="1.10.10.10">
    <property type="entry name" value="Winged helix-like DNA-binding domain superfamily/Winged helix DNA-binding domain"/>
    <property type="match status" value="2"/>
</dbReference>
<dbReference type="Pfam" id="PF00392">
    <property type="entry name" value="GntR"/>
    <property type="match status" value="2"/>
</dbReference>
<dbReference type="SUPFAM" id="SSF46785">
    <property type="entry name" value="Winged helix' DNA-binding domain"/>
    <property type="match status" value="2"/>
</dbReference>
<comment type="caution">
    <text evidence="5">The sequence shown here is derived from an EMBL/GenBank/DDBJ whole genome shotgun (WGS) entry which is preliminary data.</text>
</comment>
<dbReference type="InterPro" id="IPR036390">
    <property type="entry name" value="WH_DNA-bd_sf"/>
</dbReference>
<keyword evidence="2" id="KW-0238">DNA-binding</keyword>
<dbReference type="InterPro" id="IPR000524">
    <property type="entry name" value="Tscrpt_reg_HTH_GntR"/>
</dbReference>
<feature type="domain" description="HTH gntR-type" evidence="4">
    <location>
        <begin position="90"/>
        <end position="158"/>
    </location>
</feature>
<reference evidence="5 6" key="1">
    <citation type="submission" date="2020-06" db="EMBL/GenBank/DDBJ databases">
        <title>Actinomadura xiongansis sp. nov., isolated from soil of Baiyangdian.</title>
        <authorList>
            <person name="Zhang X."/>
        </authorList>
    </citation>
    <scope>NUCLEOTIDE SEQUENCE [LARGE SCALE GENOMIC DNA]</scope>
    <source>
        <strain evidence="5 6">HBUM206468</strain>
    </source>
</reference>
<dbReference type="InterPro" id="IPR050679">
    <property type="entry name" value="Bact_HTH_transcr_reg"/>
</dbReference>
<protein>
    <submittedName>
        <fullName evidence="5">GntR family transcriptional regulator</fullName>
    </submittedName>
</protein>
<dbReference type="SMART" id="SM00345">
    <property type="entry name" value="HTH_GNTR"/>
    <property type="match status" value="2"/>
</dbReference>
<dbReference type="PRINTS" id="PR00035">
    <property type="entry name" value="HTHGNTR"/>
</dbReference>
<name>A0ABR7M1I6_9ACTN</name>
<accession>A0ABR7M1I6</accession>
<dbReference type="PANTHER" id="PTHR44846">
    <property type="entry name" value="MANNOSYL-D-GLYCERATE TRANSPORT/METABOLISM SYSTEM REPRESSOR MNGR-RELATED"/>
    <property type="match status" value="1"/>
</dbReference>
<evidence type="ECO:0000256" key="3">
    <source>
        <dbReference type="ARBA" id="ARBA00023163"/>
    </source>
</evidence>
<dbReference type="PROSITE" id="PS50949">
    <property type="entry name" value="HTH_GNTR"/>
    <property type="match status" value="2"/>
</dbReference>
<dbReference type="Proteomes" id="UP000805614">
    <property type="component" value="Unassembled WGS sequence"/>
</dbReference>
<sequence>MSGERRRTTSWGAYAQIADALRRRIDAGDYAPGSRFPSETVLCGEFGVVRNTIRRALAELEADGLVATVPGMGRVVCGADQAATAEHATMPRYRKIADELWARIDTGDLAPGDPLPSEAVIVAQHGVSRGTARQALVELEHAGLIESVHGKGRFVRRRP</sequence>
<evidence type="ECO:0000256" key="1">
    <source>
        <dbReference type="ARBA" id="ARBA00023015"/>
    </source>
</evidence>
<evidence type="ECO:0000259" key="4">
    <source>
        <dbReference type="PROSITE" id="PS50949"/>
    </source>
</evidence>
<gene>
    <name evidence="5" type="ORF">HKK74_36135</name>
</gene>
<dbReference type="CDD" id="cd07377">
    <property type="entry name" value="WHTH_GntR"/>
    <property type="match status" value="2"/>
</dbReference>
<dbReference type="EMBL" id="JABVEC010000050">
    <property type="protein sequence ID" value="MBC6470880.1"/>
    <property type="molecule type" value="Genomic_DNA"/>
</dbReference>
<keyword evidence="1" id="KW-0805">Transcription regulation</keyword>
<dbReference type="PANTHER" id="PTHR44846:SF17">
    <property type="entry name" value="GNTR-FAMILY TRANSCRIPTIONAL REGULATOR"/>
    <property type="match status" value="1"/>
</dbReference>
<proteinExistence type="predicted"/>
<evidence type="ECO:0000313" key="5">
    <source>
        <dbReference type="EMBL" id="MBC6470880.1"/>
    </source>
</evidence>
<evidence type="ECO:0000313" key="6">
    <source>
        <dbReference type="Proteomes" id="UP000805614"/>
    </source>
</evidence>
<keyword evidence="6" id="KW-1185">Reference proteome</keyword>